<evidence type="ECO:0000313" key="1">
    <source>
        <dbReference type="EMBL" id="ODS31296.1"/>
    </source>
</evidence>
<accession>A0A1E3X6L5</accession>
<organism evidence="1 2">
    <name type="scientific">Candidatus Scalindua rubra</name>
    <dbReference type="NCBI Taxonomy" id="1872076"/>
    <lineage>
        <taxon>Bacteria</taxon>
        <taxon>Pseudomonadati</taxon>
        <taxon>Planctomycetota</taxon>
        <taxon>Candidatus Brocadiia</taxon>
        <taxon>Candidatus Brocadiales</taxon>
        <taxon>Candidatus Scalinduaceae</taxon>
        <taxon>Candidatus Scalindua</taxon>
    </lineage>
</organism>
<dbReference type="AlphaFoldDB" id="A0A1E3X6L5"/>
<reference evidence="1 2" key="1">
    <citation type="submission" date="2016-07" db="EMBL/GenBank/DDBJ databases">
        <title>Draft genome of Scalindua rubra, obtained from a brine-seawater interface in the Red Sea, sheds light on salt adaptation in anammox bacteria.</title>
        <authorList>
            <person name="Speth D.R."/>
            <person name="Lagkouvardos I."/>
            <person name="Wang Y."/>
            <person name="Qian P.-Y."/>
            <person name="Dutilh B.E."/>
            <person name="Jetten M.S."/>
        </authorList>
    </citation>
    <scope>NUCLEOTIDE SEQUENCE [LARGE SCALE GENOMIC DNA]</scope>
    <source>
        <strain evidence="1">BSI-1</strain>
    </source>
</reference>
<proteinExistence type="predicted"/>
<protein>
    <submittedName>
        <fullName evidence="1">Uncharacterized protein</fullName>
    </submittedName>
</protein>
<dbReference type="EMBL" id="MAYW01000128">
    <property type="protein sequence ID" value="ODS31296.1"/>
    <property type="molecule type" value="Genomic_DNA"/>
</dbReference>
<gene>
    <name evidence="1" type="ORF">SCARUB_03589</name>
</gene>
<dbReference type="Proteomes" id="UP000094056">
    <property type="component" value="Unassembled WGS sequence"/>
</dbReference>
<sequence length="85" mass="10097">MPDEYDSKKIVEWKPEKMLKLHVNWWLASTTEFTCPKQKAGKTFDKVKNYDSRCLPKNARNFWSGEMNCYNFYFVSIPTAFLEAC</sequence>
<name>A0A1E3X6L5_9BACT</name>
<comment type="caution">
    <text evidence="1">The sequence shown here is derived from an EMBL/GenBank/DDBJ whole genome shotgun (WGS) entry which is preliminary data.</text>
</comment>
<evidence type="ECO:0000313" key="2">
    <source>
        <dbReference type="Proteomes" id="UP000094056"/>
    </source>
</evidence>